<feature type="domain" description="Methyltransferase FkbM" evidence="1">
    <location>
        <begin position="183"/>
        <end position="329"/>
    </location>
</feature>
<gene>
    <name evidence="2" type="ORF">FZ041_09750</name>
</gene>
<sequence length="353" mass="41200">MRRICEMIVPKVIKETYSKMQDDKSKQIYSDRLMYNITEDPSFMNKIIYEIDDYKHLLNVFEKHRHQKVIFFGAGWWSSIPRYALPKFFNVEPLLYVDNYLPAGSKCLGIPVISFDELCNNYKNEFIIITAYGARKEIYNQLMSNGFGDDNILILADIVDKPVYKQYFDCPYFEHEDNEVFIDAGVFDGMSAIRFAEWSNDKYDHIYGFEPNAASYSNCAKIYNTLKNTTLFNKGVWDKNTVLQFRENGPGSKIIEDEKAIGNDTISVASIDDELAGERVTFIKMDVEGAELKGLYGAEKTIRKWMPKLAISVYHKPTDLWEIPNIILSFNADYKFYMRHYFFNDCETILYAF</sequence>
<organism evidence="2 3">
    <name type="scientific">Selenomonas caprae</name>
    <dbReference type="NCBI Taxonomy" id="2606905"/>
    <lineage>
        <taxon>Bacteria</taxon>
        <taxon>Bacillati</taxon>
        <taxon>Bacillota</taxon>
        <taxon>Negativicutes</taxon>
        <taxon>Selenomonadales</taxon>
        <taxon>Selenomonadaceae</taxon>
        <taxon>Selenomonas</taxon>
    </lineage>
</organism>
<dbReference type="GO" id="GO:0008168">
    <property type="term" value="F:methyltransferase activity"/>
    <property type="evidence" value="ECO:0007669"/>
    <property type="project" value="UniProtKB-KW"/>
</dbReference>
<dbReference type="Pfam" id="PF05050">
    <property type="entry name" value="Methyltransf_21"/>
    <property type="match status" value="1"/>
</dbReference>
<evidence type="ECO:0000313" key="3">
    <source>
        <dbReference type="Proteomes" id="UP000322783"/>
    </source>
</evidence>
<evidence type="ECO:0000313" key="2">
    <source>
        <dbReference type="EMBL" id="TYZ27923.1"/>
    </source>
</evidence>
<keyword evidence="2" id="KW-0489">Methyltransferase</keyword>
<dbReference type="GO" id="GO:0032259">
    <property type="term" value="P:methylation"/>
    <property type="evidence" value="ECO:0007669"/>
    <property type="project" value="UniProtKB-KW"/>
</dbReference>
<name>A0A5D6WIY3_9FIRM</name>
<accession>A0A5D6WIY3</accession>
<evidence type="ECO:0000259" key="1">
    <source>
        <dbReference type="Pfam" id="PF05050"/>
    </source>
</evidence>
<dbReference type="SUPFAM" id="SSF53335">
    <property type="entry name" value="S-adenosyl-L-methionine-dependent methyltransferases"/>
    <property type="match status" value="1"/>
</dbReference>
<dbReference type="AlphaFoldDB" id="A0A5D6WIY3"/>
<dbReference type="NCBIfam" id="TIGR01444">
    <property type="entry name" value="fkbM_fam"/>
    <property type="match status" value="1"/>
</dbReference>
<keyword evidence="3" id="KW-1185">Reference proteome</keyword>
<dbReference type="Gene3D" id="3.40.50.150">
    <property type="entry name" value="Vaccinia Virus protein VP39"/>
    <property type="match status" value="1"/>
</dbReference>
<comment type="caution">
    <text evidence="2">The sequence shown here is derived from an EMBL/GenBank/DDBJ whole genome shotgun (WGS) entry which is preliminary data.</text>
</comment>
<proteinExistence type="predicted"/>
<protein>
    <submittedName>
        <fullName evidence="2">FkbM family methyltransferase</fullName>
    </submittedName>
</protein>
<dbReference type="InterPro" id="IPR029063">
    <property type="entry name" value="SAM-dependent_MTases_sf"/>
</dbReference>
<dbReference type="Gene3D" id="3.40.50.720">
    <property type="entry name" value="NAD(P)-binding Rossmann-like Domain"/>
    <property type="match status" value="1"/>
</dbReference>
<keyword evidence="2" id="KW-0808">Transferase</keyword>
<dbReference type="Proteomes" id="UP000322783">
    <property type="component" value="Unassembled WGS sequence"/>
</dbReference>
<dbReference type="EMBL" id="VTOZ01000020">
    <property type="protein sequence ID" value="TYZ27923.1"/>
    <property type="molecule type" value="Genomic_DNA"/>
</dbReference>
<reference evidence="2 3" key="1">
    <citation type="submission" date="2019-08" db="EMBL/GenBank/DDBJ databases">
        <title>Selenomonas sp. mPRGC5 and Selenomonas sp. mPRGC8 isolated from ruminal fluid of dairy goat (Capra hircus).</title>
        <authorList>
            <person name="Poothong S."/>
            <person name="Nuengjamnong C."/>
            <person name="Tanasupawat S."/>
        </authorList>
    </citation>
    <scope>NUCLEOTIDE SEQUENCE [LARGE SCALE GENOMIC DNA]</scope>
    <source>
        <strain evidence="3">mPRGC8</strain>
    </source>
</reference>
<dbReference type="InterPro" id="IPR006342">
    <property type="entry name" value="FkbM_mtfrase"/>
</dbReference>